<sequence>MMRFIYTGKVPNLDKMADNLLAAADKYALERLKVMCEEALCSNLSVENVADTLVLADLHSAEQLKAQAIDFINRCSVLRQLGCKDGKNWKSNQAVDIMETSGWKSMIQSHPHLVAEAFRALASAQCPQFGIPRKRLKQS</sequence>
<gene>
    <name evidence="7" type="ORF">MRATA1EN1_LOCUS4542</name>
</gene>
<keyword evidence="3" id="KW-0833">Ubl conjugation pathway</keyword>
<dbReference type="SUPFAM" id="SSF54695">
    <property type="entry name" value="POZ domain"/>
    <property type="match status" value="1"/>
</dbReference>
<dbReference type="Gene3D" id="3.30.710.10">
    <property type="entry name" value="Potassium Channel Kv1.1, Chain A"/>
    <property type="match status" value="1"/>
</dbReference>
<evidence type="ECO:0000313" key="7">
    <source>
        <dbReference type="EMBL" id="CAI9155580.1"/>
    </source>
</evidence>
<dbReference type="EMBL" id="OX459948">
    <property type="protein sequence ID" value="CAI9155580.1"/>
    <property type="molecule type" value="Genomic_DNA"/>
</dbReference>
<comment type="similarity">
    <text evidence="2">Belongs to the Tdpoz family.</text>
</comment>
<reference evidence="7" key="1">
    <citation type="submission" date="2023-04" db="EMBL/GenBank/DDBJ databases">
        <authorList>
            <consortium name="ELIXIR-Norway"/>
        </authorList>
    </citation>
    <scope>NUCLEOTIDE SEQUENCE [LARGE SCALE GENOMIC DNA]</scope>
</reference>
<evidence type="ECO:0000256" key="3">
    <source>
        <dbReference type="ARBA" id="ARBA00022786"/>
    </source>
</evidence>
<evidence type="ECO:0000259" key="5">
    <source>
        <dbReference type="Pfam" id="PF00651"/>
    </source>
</evidence>
<keyword evidence="8" id="KW-1185">Reference proteome</keyword>
<proteinExistence type="inferred from homology"/>
<evidence type="ECO:0000256" key="1">
    <source>
        <dbReference type="ARBA" id="ARBA00004123"/>
    </source>
</evidence>
<dbReference type="CDD" id="cd18519">
    <property type="entry name" value="BACK_SPOPL"/>
    <property type="match status" value="1"/>
</dbReference>
<evidence type="ECO:0008006" key="9">
    <source>
        <dbReference type="Google" id="ProtNLM"/>
    </source>
</evidence>
<evidence type="ECO:0000313" key="8">
    <source>
        <dbReference type="Proteomes" id="UP001176941"/>
    </source>
</evidence>
<dbReference type="InterPro" id="IPR011333">
    <property type="entry name" value="SKP1/BTB/POZ_sf"/>
</dbReference>
<organism evidence="7 8">
    <name type="scientific">Rangifer tarandus platyrhynchus</name>
    <name type="common">Svalbard reindeer</name>
    <dbReference type="NCBI Taxonomy" id="3082113"/>
    <lineage>
        <taxon>Eukaryota</taxon>
        <taxon>Metazoa</taxon>
        <taxon>Chordata</taxon>
        <taxon>Craniata</taxon>
        <taxon>Vertebrata</taxon>
        <taxon>Euteleostomi</taxon>
        <taxon>Mammalia</taxon>
        <taxon>Eutheria</taxon>
        <taxon>Laurasiatheria</taxon>
        <taxon>Artiodactyla</taxon>
        <taxon>Ruminantia</taxon>
        <taxon>Pecora</taxon>
        <taxon>Cervidae</taxon>
        <taxon>Odocoileinae</taxon>
        <taxon>Rangifer</taxon>
    </lineage>
</organism>
<dbReference type="Proteomes" id="UP001176941">
    <property type="component" value="Chromosome 12"/>
</dbReference>
<feature type="domain" description="BPM/SPOP BACK" evidence="6">
    <location>
        <begin position="48"/>
        <end position="85"/>
    </location>
</feature>
<dbReference type="Gene3D" id="6.10.250.3030">
    <property type="match status" value="1"/>
</dbReference>
<dbReference type="PANTHER" id="PTHR24413">
    <property type="entry name" value="SPECKLE-TYPE POZ PROTEIN"/>
    <property type="match status" value="1"/>
</dbReference>
<evidence type="ECO:0000256" key="4">
    <source>
        <dbReference type="ARBA" id="ARBA00023242"/>
    </source>
</evidence>
<dbReference type="InterPro" id="IPR000210">
    <property type="entry name" value="BTB/POZ_dom"/>
</dbReference>
<feature type="domain" description="BTB" evidence="5">
    <location>
        <begin position="1"/>
        <end position="43"/>
    </location>
</feature>
<evidence type="ECO:0000259" key="6">
    <source>
        <dbReference type="Pfam" id="PF24570"/>
    </source>
</evidence>
<comment type="subcellular location">
    <subcellularLocation>
        <location evidence="1">Nucleus</location>
    </subcellularLocation>
</comment>
<protein>
    <recommendedName>
        <fullName evidence="9">Speckle-type POZ protein-like</fullName>
    </recommendedName>
</protein>
<dbReference type="Gene3D" id="6.20.250.50">
    <property type="match status" value="1"/>
</dbReference>
<dbReference type="Pfam" id="PF24570">
    <property type="entry name" value="BACK_BPM_SPOP"/>
    <property type="match status" value="1"/>
</dbReference>
<accession>A0ABN8Y1U5</accession>
<dbReference type="Pfam" id="PF00651">
    <property type="entry name" value="BTB"/>
    <property type="match status" value="1"/>
</dbReference>
<keyword evidence="4" id="KW-0539">Nucleus</keyword>
<dbReference type="InterPro" id="IPR056423">
    <property type="entry name" value="BACK_BPM_SPOP"/>
</dbReference>
<evidence type="ECO:0000256" key="2">
    <source>
        <dbReference type="ARBA" id="ARBA00010846"/>
    </source>
</evidence>
<name>A0ABN8Y1U5_RANTA</name>